<organism evidence="2">
    <name type="scientific">marine sediment metagenome</name>
    <dbReference type="NCBI Taxonomy" id="412755"/>
    <lineage>
        <taxon>unclassified sequences</taxon>
        <taxon>metagenomes</taxon>
        <taxon>ecological metagenomes</taxon>
    </lineage>
</organism>
<reference evidence="2" key="1">
    <citation type="journal article" date="2015" name="Nature">
        <title>Complex archaea that bridge the gap between prokaryotes and eukaryotes.</title>
        <authorList>
            <person name="Spang A."/>
            <person name="Saw J.H."/>
            <person name="Jorgensen S.L."/>
            <person name="Zaremba-Niedzwiedzka K."/>
            <person name="Martijn J."/>
            <person name="Lind A.E."/>
            <person name="van Eijk R."/>
            <person name="Schleper C."/>
            <person name="Guy L."/>
            <person name="Ettema T.J."/>
        </authorList>
    </citation>
    <scope>NUCLEOTIDE SEQUENCE</scope>
</reference>
<dbReference type="EMBL" id="LAZR01012490">
    <property type="protein sequence ID" value="KKM26559.1"/>
    <property type="molecule type" value="Genomic_DNA"/>
</dbReference>
<accession>A0A0F9J2B5</accession>
<dbReference type="AlphaFoldDB" id="A0A0F9J2B5"/>
<proteinExistence type="predicted"/>
<comment type="caution">
    <text evidence="2">The sequence shown here is derived from an EMBL/GenBank/DDBJ whole genome shotgun (WGS) entry which is preliminary data.</text>
</comment>
<evidence type="ECO:0000313" key="2">
    <source>
        <dbReference type="EMBL" id="KKM26559.1"/>
    </source>
</evidence>
<sequence>EKMVEEGKEADEKSAAAEKAEIAAIQEYFDEPFPGESFLTQRRQMRGEQESIGNAYLEVMRNAKEEVVFWKPIIPAKNIRLVRLDDAVDVTKTVKRNGIDQEVVVSVRERRFVQALGKNIVWFKDFGASRDLNKKTGEWSPLNTLKFEDRANEIIHYINQRDPFSPYGLPRWWSNAPSVIGSRRAEEFNLMFFDSGGIPPMMVIVSGGALAVEAEKALRDHFMATGPNRHAAIVLEAYGTGGDIDKPSNVKIQIERFGSERQSDSFFENYIERCDHRTQRSFRIPSQFLGMSDDFTFATALSSMLVVEAQVFAPERAEFDEHINLKLMPELPNGEKYIYRSKKLSLADAEKQLSGLGLIKTLLPPKTLVEKVGEVVGWPNLTLSDEELDEIGAQRDREFELKTRLSFLRTSNDPGDKKPGDKKKPPVNDKGKPVKKYDFLPGIVSLAADMSEVLQIGFARPEEARAFQALREKVVTLDADSMDQFRTLLVAHLLPAFEHDPNGAHELITQVFEVDHERTRLS</sequence>
<protein>
    <recommendedName>
        <fullName evidence="3">Phage portal protein</fullName>
    </recommendedName>
</protein>
<feature type="compositionally biased region" description="Basic and acidic residues" evidence="1">
    <location>
        <begin position="414"/>
        <end position="433"/>
    </location>
</feature>
<name>A0A0F9J2B5_9ZZZZ</name>
<gene>
    <name evidence="2" type="ORF">LCGC14_1583540</name>
</gene>
<evidence type="ECO:0000256" key="1">
    <source>
        <dbReference type="SAM" id="MobiDB-lite"/>
    </source>
</evidence>
<evidence type="ECO:0008006" key="3">
    <source>
        <dbReference type="Google" id="ProtNLM"/>
    </source>
</evidence>
<feature type="region of interest" description="Disordered" evidence="1">
    <location>
        <begin position="409"/>
        <end position="433"/>
    </location>
</feature>
<feature type="non-terminal residue" evidence="2">
    <location>
        <position position="1"/>
    </location>
</feature>